<sequence>MKIITDIYPLYSPLRNYLRKQKLDESLLAIHSHFQFQQFHTPLPRYIVGEPVGYRNVTSLNDLLNFHVFPWELSILCKEILINSPKHGQTHSLLNWHYLSEAINKLKELENEIAKLYSTKENVLLEMTLRIPHRQFRWQHVPTMDNPARYWKIFSYQQLHTLIEKNVGLTIEEIIKIGLGLLGAFQNKIALFYPPQINIPGIGIDKLAIFLDHFSLSYENMKVILKNEQEYNNKYAYSYSSLVAYPLIKSEWEGRDAILCPIPRYLLERITEGLYYEICKSKGFDHAFGEAFQTYIGEVIKQLYKKGKTYPEANYGKENRTVDWLMVDNSAVLFIECKTKRLTLGAKVELFNHKELETELGKIADAIVQTYKTIEDYKKGLYPQIKFDPEKKIYPIIVTLENWFLYGDPLINILDNLVTVRLKENGLKEDLFKSNPYCVMSSETFEAFALIANNYDIKDILEEKLFDQDKKYWEIENYLRSKYPDLMRQASCPFIAEQDQQINDMLKTVTS</sequence>
<evidence type="ECO:0000256" key="1">
    <source>
        <dbReference type="SAM" id="Coils"/>
    </source>
</evidence>
<feature type="coiled-coil region" evidence="1">
    <location>
        <begin position="99"/>
        <end position="126"/>
    </location>
</feature>
<protein>
    <recommendedName>
        <fullName evidence="4">NERD domain-containing protein</fullName>
    </recommendedName>
</protein>
<name>A0A1F7X9Y3_9BACT</name>
<dbReference type="EMBL" id="MGFS01000025">
    <property type="protein sequence ID" value="OGM11145.1"/>
    <property type="molecule type" value="Genomic_DNA"/>
</dbReference>
<organism evidence="2 3">
    <name type="scientific">Candidatus Woesebacteria bacterium RBG_16_34_12</name>
    <dbReference type="NCBI Taxonomy" id="1802480"/>
    <lineage>
        <taxon>Bacteria</taxon>
        <taxon>Candidatus Woeseibacteriota</taxon>
    </lineage>
</organism>
<gene>
    <name evidence="2" type="ORF">A2Z22_01010</name>
</gene>
<keyword evidence="1" id="KW-0175">Coiled coil</keyword>
<comment type="caution">
    <text evidence="2">The sequence shown here is derived from an EMBL/GenBank/DDBJ whole genome shotgun (WGS) entry which is preliminary data.</text>
</comment>
<accession>A0A1F7X9Y3</accession>
<dbReference type="AlphaFoldDB" id="A0A1F7X9Y3"/>
<proteinExistence type="predicted"/>
<dbReference type="Proteomes" id="UP000177053">
    <property type="component" value="Unassembled WGS sequence"/>
</dbReference>
<evidence type="ECO:0008006" key="4">
    <source>
        <dbReference type="Google" id="ProtNLM"/>
    </source>
</evidence>
<evidence type="ECO:0000313" key="3">
    <source>
        <dbReference type="Proteomes" id="UP000177053"/>
    </source>
</evidence>
<evidence type="ECO:0000313" key="2">
    <source>
        <dbReference type="EMBL" id="OGM11145.1"/>
    </source>
</evidence>
<reference evidence="2 3" key="1">
    <citation type="journal article" date="2016" name="Nat. Commun.">
        <title>Thousands of microbial genomes shed light on interconnected biogeochemical processes in an aquifer system.</title>
        <authorList>
            <person name="Anantharaman K."/>
            <person name="Brown C.T."/>
            <person name="Hug L.A."/>
            <person name="Sharon I."/>
            <person name="Castelle C.J."/>
            <person name="Probst A.J."/>
            <person name="Thomas B.C."/>
            <person name="Singh A."/>
            <person name="Wilkins M.J."/>
            <person name="Karaoz U."/>
            <person name="Brodie E.L."/>
            <person name="Williams K.H."/>
            <person name="Hubbard S.S."/>
            <person name="Banfield J.F."/>
        </authorList>
    </citation>
    <scope>NUCLEOTIDE SEQUENCE [LARGE SCALE GENOMIC DNA]</scope>
</reference>